<keyword evidence="1" id="KW-0812">Transmembrane</keyword>
<dbReference type="AlphaFoldDB" id="N8V2B9"/>
<keyword evidence="1" id="KW-1133">Transmembrane helix</keyword>
<evidence type="ECO:0000313" key="3">
    <source>
        <dbReference type="Proteomes" id="UP000013049"/>
    </source>
</evidence>
<keyword evidence="1" id="KW-0472">Membrane</keyword>
<accession>N8V2B9</accession>
<feature type="transmembrane region" description="Helical" evidence="1">
    <location>
        <begin position="403"/>
        <end position="423"/>
    </location>
</feature>
<organism evidence="2 3">
    <name type="scientific">Acinetobacter vivianii</name>
    <dbReference type="NCBI Taxonomy" id="1776742"/>
    <lineage>
        <taxon>Bacteria</taxon>
        <taxon>Pseudomonadati</taxon>
        <taxon>Pseudomonadota</taxon>
        <taxon>Gammaproteobacteria</taxon>
        <taxon>Moraxellales</taxon>
        <taxon>Moraxellaceae</taxon>
        <taxon>Acinetobacter</taxon>
    </lineage>
</organism>
<gene>
    <name evidence="2" type="ORF">F971_00414</name>
</gene>
<dbReference type="eggNOG" id="ENOG5033I9N">
    <property type="taxonomic scope" value="Bacteria"/>
</dbReference>
<dbReference type="RefSeq" id="WP_004774645.1">
    <property type="nucleotide sequence ID" value="NZ_KB849362.1"/>
</dbReference>
<dbReference type="EMBL" id="APPC01000005">
    <property type="protein sequence ID" value="ENU93976.1"/>
    <property type="molecule type" value="Genomic_DNA"/>
</dbReference>
<proteinExistence type="predicted"/>
<feature type="transmembrane region" description="Helical" evidence="1">
    <location>
        <begin position="371"/>
        <end position="391"/>
    </location>
</feature>
<comment type="caution">
    <text evidence="2">The sequence shown here is derived from an EMBL/GenBank/DDBJ whole genome shotgun (WGS) entry which is preliminary data.</text>
</comment>
<dbReference type="HOGENOM" id="CLU_635583_0_0_6"/>
<evidence type="ECO:0000313" key="2">
    <source>
        <dbReference type="EMBL" id="ENU93976.1"/>
    </source>
</evidence>
<reference evidence="2 3" key="1">
    <citation type="submission" date="2013-02" db="EMBL/GenBank/DDBJ databases">
        <title>The Genome Sequence of Acinetobacter sp. NIPH 758.</title>
        <authorList>
            <consortium name="The Broad Institute Genome Sequencing Platform"/>
            <consortium name="The Broad Institute Genome Sequencing Center for Infectious Disease"/>
            <person name="Cerqueira G."/>
            <person name="Feldgarden M."/>
            <person name="Courvalin P."/>
            <person name="Perichon B."/>
            <person name="Grillot-Courvalin C."/>
            <person name="Clermont D."/>
            <person name="Rocha E."/>
            <person name="Yoon E.-J."/>
            <person name="Nemec A."/>
            <person name="Walker B."/>
            <person name="Young S.K."/>
            <person name="Zeng Q."/>
            <person name="Gargeya S."/>
            <person name="Fitzgerald M."/>
            <person name="Haas B."/>
            <person name="Abouelleil A."/>
            <person name="Alvarado L."/>
            <person name="Arachchi H.M."/>
            <person name="Berlin A.M."/>
            <person name="Chapman S.B."/>
            <person name="Dewar J."/>
            <person name="Goldberg J."/>
            <person name="Griggs A."/>
            <person name="Gujja S."/>
            <person name="Hansen M."/>
            <person name="Howarth C."/>
            <person name="Imamovic A."/>
            <person name="Larimer J."/>
            <person name="McCowan C."/>
            <person name="Murphy C."/>
            <person name="Neiman D."/>
            <person name="Pearson M."/>
            <person name="Priest M."/>
            <person name="Roberts A."/>
            <person name="Saif S."/>
            <person name="Shea T."/>
            <person name="Sisk P."/>
            <person name="Sykes S."/>
            <person name="Wortman J."/>
            <person name="Nusbaum C."/>
            <person name="Birren B."/>
        </authorList>
    </citation>
    <scope>NUCLEOTIDE SEQUENCE [LARGE SCALE GENOMIC DNA]</scope>
    <source>
        <strain evidence="2 3">NIPH 758</strain>
    </source>
</reference>
<dbReference type="Proteomes" id="UP000013049">
    <property type="component" value="Unassembled WGS sequence"/>
</dbReference>
<sequence length="431" mass="50283">MNQTRVKIECLLRISHELTFDEQDIKGRARLNSESDITLFTEFNDGLIEDLSFKPEGYRFSIGSEVSYIISLYHTGEQFASYQNFIFHHLNFSQNSRLSDDYIIYEESYNSIQGEPPISKNLKLFADFIKILSEKYFYRDSQIILFSKTHCEINVQPRNYEQYKDLAQIYCDLKLDQSLKKAIEWLSSETTTSDDENLTKALGVHQSERYSIAASEFIDNLITLDKKERVFSLLKNIDTIYQSILSKYALYLDDFKFSKFSEKITKYSEEFLNKVNKVISDLQTQVLAIPLAASVVTVFKDTEKVNDFIYLIFLVYLVMVFYATCQQAYNLKHIETQVKLFDSTANLPNDLSLKWSEEIEPVNKKILWHKAYLIVVSFFIGWVSGFCMINTESLEGVFFNFDLLSFSICLLVLSMSLKIVFFIKNRKPSKK</sequence>
<evidence type="ECO:0000256" key="1">
    <source>
        <dbReference type="SAM" id="Phobius"/>
    </source>
</evidence>
<protein>
    <submittedName>
        <fullName evidence="2">Uncharacterized protein</fullName>
    </submittedName>
</protein>
<name>N8V2B9_9GAMM</name>
<dbReference type="PATRIC" id="fig|1217712.3.peg.396"/>
<feature type="transmembrane region" description="Helical" evidence="1">
    <location>
        <begin position="308"/>
        <end position="325"/>
    </location>
</feature>